<feature type="transmembrane region" description="Helical" evidence="8">
    <location>
        <begin position="88"/>
        <end position="105"/>
    </location>
</feature>
<protein>
    <submittedName>
        <fullName evidence="10">MFS transporter</fullName>
    </submittedName>
</protein>
<dbReference type="Proteomes" id="UP000676409">
    <property type="component" value="Chromosome"/>
</dbReference>
<dbReference type="PROSITE" id="PS50850">
    <property type="entry name" value="MFS"/>
    <property type="match status" value="1"/>
</dbReference>
<dbReference type="SUPFAM" id="SSF103473">
    <property type="entry name" value="MFS general substrate transporter"/>
    <property type="match status" value="1"/>
</dbReference>
<evidence type="ECO:0000256" key="7">
    <source>
        <dbReference type="ARBA" id="ARBA00023136"/>
    </source>
</evidence>
<evidence type="ECO:0000256" key="8">
    <source>
        <dbReference type="SAM" id="Phobius"/>
    </source>
</evidence>
<feature type="transmembrane region" description="Helical" evidence="8">
    <location>
        <begin position="12"/>
        <end position="41"/>
    </location>
</feature>
<keyword evidence="2" id="KW-0813">Transport</keyword>
<feature type="transmembrane region" description="Helical" evidence="8">
    <location>
        <begin position="395"/>
        <end position="414"/>
    </location>
</feature>
<dbReference type="InterPro" id="IPR005828">
    <property type="entry name" value="MFS_sugar_transport-like"/>
</dbReference>
<dbReference type="PANTHER" id="PTHR43528">
    <property type="entry name" value="ALPHA-KETOGLUTARATE PERMEASE"/>
    <property type="match status" value="1"/>
</dbReference>
<evidence type="ECO:0000256" key="3">
    <source>
        <dbReference type="ARBA" id="ARBA00022475"/>
    </source>
</evidence>
<dbReference type="GO" id="GO:0015293">
    <property type="term" value="F:symporter activity"/>
    <property type="evidence" value="ECO:0007669"/>
    <property type="project" value="UniProtKB-KW"/>
</dbReference>
<dbReference type="EMBL" id="CP073078">
    <property type="protein sequence ID" value="QUD89589.1"/>
    <property type="molecule type" value="Genomic_DNA"/>
</dbReference>
<accession>A0A975G2Z7</accession>
<evidence type="ECO:0000313" key="11">
    <source>
        <dbReference type="Proteomes" id="UP000676409"/>
    </source>
</evidence>
<dbReference type="InterPro" id="IPR051084">
    <property type="entry name" value="H+-coupled_symporters"/>
</dbReference>
<evidence type="ECO:0000256" key="2">
    <source>
        <dbReference type="ARBA" id="ARBA00022448"/>
    </source>
</evidence>
<name>A0A975G2Z7_9CAUL</name>
<evidence type="ECO:0000313" key="10">
    <source>
        <dbReference type="EMBL" id="QUD89589.1"/>
    </source>
</evidence>
<keyword evidence="4 8" id="KW-0812">Transmembrane</keyword>
<keyword evidence="11" id="KW-1185">Reference proteome</keyword>
<dbReference type="Pfam" id="PF00083">
    <property type="entry name" value="Sugar_tr"/>
    <property type="match status" value="1"/>
</dbReference>
<organism evidence="10 11">
    <name type="scientific">Phenylobacterium montanum</name>
    <dbReference type="NCBI Taxonomy" id="2823693"/>
    <lineage>
        <taxon>Bacteria</taxon>
        <taxon>Pseudomonadati</taxon>
        <taxon>Pseudomonadota</taxon>
        <taxon>Alphaproteobacteria</taxon>
        <taxon>Caulobacterales</taxon>
        <taxon>Caulobacteraceae</taxon>
        <taxon>Phenylobacterium</taxon>
    </lineage>
</organism>
<feature type="transmembrane region" description="Helical" evidence="8">
    <location>
        <begin position="300"/>
        <end position="322"/>
    </location>
</feature>
<feature type="domain" description="Major facilitator superfamily (MFS) profile" evidence="9">
    <location>
        <begin position="16"/>
        <end position="419"/>
    </location>
</feature>
<keyword evidence="5" id="KW-0769">Symport</keyword>
<feature type="transmembrane region" description="Helical" evidence="8">
    <location>
        <begin position="232"/>
        <end position="254"/>
    </location>
</feature>
<proteinExistence type="predicted"/>
<feature type="transmembrane region" description="Helical" evidence="8">
    <location>
        <begin position="160"/>
        <end position="180"/>
    </location>
</feature>
<evidence type="ECO:0000256" key="1">
    <source>
        <dbReference type="ARBA" id="ARBA00004651"/>
    </source>
</evidence>
<feature type="transmembrane region" description="Helical" evidence="8">
    <location>
        <begin position="334"/>
        <end position="351"/>
    </location>
</feature>
<evidence type="ECO:0000256" key="5">
    <source>
        <dbReference type="ARBA" id="ARBA00022847"/>
    </source>
</evidence>
<evidence type="ECO:0000256" key="6">
    <source>
        <dbReference type="ARBA" id="ARBA00022989"/>
    </source>
</evidence>
<evidence type="ECO:0000259" key="9">
    <source>
        <dbReference type="PROSITE" id="PS50850"/>
    </source>
</evidence>
<dbReference type="Gene3D" id="1.20.1250.20">
    <property type="entry name" value="MFS general substrate transporter like domains"/>
    <property type="match status" value="2"/>
</dbReference>
<dbReference type="InterPro" id="IPR020846">
    <property type="entry name" value="MFS_dom"/>
</dbReference>
<dbReference type="RefSeq" id="WP_211939641.1">
    <property type="nucleotide sequence ID" value="NZ_CP073078.1"/>
</dbReference>
<dbReference type="InterPro" id="IPR005829">
    <property type="entry name" value="Sugar_transporter_CS"/>
</dbReference>
<gene>
    <name evidence="10" type="ORF">KCG34_06830</name>
</gene>
<dbReference type="KEGG" id="caul:KCG34_06830"/>
<dbReference type="PROSITE" id="PS00217">
    <property type="entry name" value="SUGAR_TRANSPORT_2"/>
    <property type="match status" value="1"/>
</dbReference>
<sequence>MTETEAGPPPKAMRWVILAASLGCSIEFYDFIIFAFFAVQIGQSFFPSNDRYASLMGALATFAAGFLSRPLGAYVLGGYADRAGRRPAMLLSMVLMGLAIAALALTPSYSVIGLAAPIVAVAARLVQGFALGGEIGSSTVYMVEAGGSGRRGWNAGMQGAAQYAAAALGALVGVGLSSALSEVQLATFGWRIALLLGATVVPFALVIRRALPETMGRPEPARPRRAVAGPNFTQVVWLGGLIMASSTIGAYIFAYTATFGETQLHLSTRASMEGQTAASAVGVVASLAGGWLCDRWGRRALMIWPQLAFALLTVPCFAWLLAYRTVASLVSTNLLLGGLSAITASALYAAVIESLAPLQRSRAFALIYAVPIAVFGGTTQLFVTWLMRVTGTPMSLAWFLTAVNLVGLAAMMLLPESAPGRWAPMKTSEVSQA</sequence>
<comment type="subcellular location">
    <subcellularLocation>
        <location evidence="1">Cell membrane</location>
        <topology evidence="1">Multi-pass membrane protein</topology>
    </subcellularLocation>
</comment>
<evidence type="ECO:0000256" key="4">
    <source>
        <dbReference type="ARBA" id="ARBA00022692"/>
    </source>
</evidence>
<dbReference type="PROSITE" id="PS00216">
    <property type="entry name" value="SUGAR_TRANSPORT_1"/>
    <property type="match status" value="1"/>
</dbReference>
<keyword evidence="6 8" id="KW-1133">Transmembrane helix</keyword>
<reference evidence="10" key="1">
    <citation type="submission" date="2021-04" db="EMBL/GenBank/DDBJ databases">
        <title>The complete genome sequence of Caulobacter sp. S6.</title>
        <authorList>
            <person name="Tang Y."/>
            <person name="Ouyang W."/>
            <person name="Liu Q."/>
            <person name="Huang B."/>
            <person name="Guo Z."/>
            <person name="Lei P."/>
        </authorList>
    </citation>
    <scope>NUCLEOTIDE SEQUENCE</scope>
    <source>
        <strain evidence="10">S6</strain>
    </source>
</reference>
<dbReference type="PANTHER" id="PTHR43528:SF3">
    <property type="entry name" value="CITRATE-PROTON SYMPORTER"/>
    <property type="match status" value="1"/>
</dbReference>
<feature type="transmembrane region" description="Helical" evidence="8">
    <location>
        <begin position="53"/>
        <end position="76"/>
    </location>
</feature>
<dbReference type="InterPro" id="IPR036259">
    <property type="entry name" value="MFS_trans_sf"/>
</dbReference>
<dbReference type="GO" id="GO:0005886">
    <property type="term" value="C:plasma membrane"/>
    <property type="evidence" value="ECO:0007669"/>
    <property type="project" value="UniProtKB-SubCell"/>
</dbReference>
<keyword evidence="3" id="KW-1003">Cell membrane</keyword>
<keyword evidence="7 8" id="KW-0472">Membrane</keyword>
<dbReference type="AlphaFoldDB" id="A0A975G2Z7"/>
<feature type="transmembrane region" description="Helical" evidence="8">
    <location>
        <begin position="192"/>
        <end position="211"/>
    </location>
</feature>
<feature type="transmembrane region" description="Helical" evidence="8">
    <location>
        <begin position="363"/>
        <end position="383"/>
    </location>
</feature>